<evidence type="ECO:0000259" key="1">
    <source>
        <dbReference type="Pfam" id="PF07879"/>
    </source>
</evidence>
<keyword evidence="3" id="KW-1185">Reference proteome</keyword>
<organism evidence="2 3">
    <name type="scientific">Umboniibacter marinipuniceus</name>
    <dbReference type="NCBI Taxonomy" id="569599"/>
    <lineage>
        <taxon>Bacteria</taxon>
        <taxon>Pseudomonadati</taxon>
        <taxon>Pseudomonadota</taxon>
        <taxon>Gammaproteobacteria</taxon>
        <taxon>Cellvibrionales</taxon>
        <taxon>Cellvibrionaceae</taxon>
        <taxon>Umboniibacter</taxon>
    </lineage>
</organism>
<sequence length="101" mass="11463">MITLKKYPNRRIYDTSISRYITLDDVRDMISSSEAFTVVDSRTGVDLTRTTLLQILFDIESEKQFALLSQQALASLIRLHSSPDKAKFAPVIDQLLNISDV</sequence>
<evidence type="ECO:0000313" key="2">
    <source>
        <dbReference type="EMBL" id="RMA79373.1"/>
    </source>
</evidence>
<reference evidence="2 3" key="1">
    <citation type="submission" date="2018-10" db="EMBL/GenBank/DDBJ databases">
        <title>Genomic Encyclopedia of Type Strains, Phase IV (KMG-IV): sequencing the most valuable type-strain genomes for metagenomic binning, comparative biology and taxonomic classification.</title>
        <authorList>
            <person name="Goeker M."/>
        </authorList>
    </citation>
    <scope>NUCLEOTIDE SEQUENCE [LARGE SCALE GENOMIC DNA]</scope>
    <source>
        <strain evidence="2 3">DSM 25080</strain>
    </source>
</reference>
<feature type="domain" description="PHA accumulation regulator DNA-binding N-terminal" evidence="1">
    <location>
        <begin position="4"/>
        <end position="62"/>
    </location>
</feature>
<comment type="caution">
    <text evidence="2">The sequence shown here is derived from an EMBL/GenBank/DDBJ whole genome shotgun (WGS) entry which is preliminary data.</text>
</comment>
<gene>
    <name evidence="2" type="ORF">DFR27_1813</name>
</gene>
<proteinExistence type="predicted"/>
<dbReference type="Proteomes" id="UP000267187">
    <property type="component" value="Unassembled WGS sequence"/>
</dbReference>
<dbReference type="AlphaFoldDB" id="A0A3M0A324"/>
<dbReference type="RefSeq" id="WP_121877312.1">
    <property type="nucleotide sequence ID" value="NZ_REFJ01000004.1"/>
</dbReference>
<accession>A0A3M0A324</accession>
<dbReference type="InterPro" id="IPR012909">
    <property type="entry name" value="PHA_DNA-bd_N"/>
</dbReference>
<evidence type="ECO:0000313" key="3">
    <source>
        <dbReference type="Proteomes" id="UP000267187"/>
    </source>
</evidence>
<dbReference type="Pfam" id="PF07879">
    <property type="entry name" value="PHB_acc_N"/>
    <property type="match status" value="1"/>
</dbReference>
<name>A0A3M0A324_9GAMM</name>
<protein>
    <submittedName>
        <fullName evidence="2">Polyhydroxyalkanoate synthesis repressor PhaR</fullName>
    </submittedName>
</protein>
<dbReference type="EMBL" id="REFJ01000004">
    <property type="protein sequence ID" value="RMA79373.1"/>
    <property type="molecule type" value="Genomic_DNA"/>
</dbReference>
<dbReference type="OrthoDB" id="9795345at2"/>